<evidence type="ECO:0000313" key="11">
    <source>
        <dbReference type="Proteomes" id="UP000001070"/>
    </source>
</evidence>
<proteinExistence type="inferred from homology"/>
<keyword evidence="11" id="KW-1185">Reference proteome</keyword>
<protein>
    <submittedName>
        <fullName evidence="10">GH11086</fullName>
    </submittedName>
</protein>
<dbReference type="Gene3D" id="3.30.420.10">
    <property type="entry name" value="Ribonuclease H-like superfamily/Ribonuclease H"/>
    <property type="match status" value="1"/>
</dbReference>
<comment type="similarity">
    <text evidence="7">Belongs to the exonuclease superfamily. TREX family.</text>
</comment>
<feature type="domain" description="Exonuclease" evidence="9">
    <location>
        <begin position="20"/>
        <end position="322"/>
    </location>
</feature>
<dbReference type="AlphaFoldDB" id="B4JCS3"/>
<evidence type="ECO:0000256" key="8">
    <source>
        <dbReference type="SAM" id="MobiDB-lite"/>
    </source>
</evidence>
<evidence type="ECO:0000256" key="6">
    <source>
        <dbReference type="ARBA" id="ARBA00022842"/>
    </source>
</evidence>
<accession>B4JCS3</accession>
<dbReference type="Proteomes" id="UP000001070">
    <property type="component" value="Unassembled WGS sequence"/>
</dbReference>
<evidence type="ECO:0000256" key="7">
    <source>
        <dbReference type="ARBA" id="ARBA00025769"/>
    </source>
</evidence>
<evidence type="ECO:0000256" key="5">
    <source>
        <dbReference type="ARBA" id="ARBA00022839"/>
    </source>
</evidence>
<keyword evidence="5" id="KW-0269">Exonuclease</keyword>
<evidence type="ECO:0000313" key="10">
    <source>
        <dbReference type="EMBL" id="EDW03162.1"/>
    </source>
</evidence>
<dbReference type="PhylomeDB" id="B4JCS3"/>
<dbReference type="FunCoup" id="B4JCS3">
    <property type="interactions" value="93"/>
</dbReference>
<evidence type="ECO:0000259" key="9">
    <source>
        <dbReference type="SMART" id="SM00479"/>
    </source>
</evidence>
<keyword evidence="2" id="KW-0540">Nuclease</keyword>
<keyword evidence="4" id="KW-0378">Hydrolase</keyword>
<evidence type="ECO:0000256" key="2">
    <source>
        <dbReference type="ARBA" id="ARBA00022722"/>
    </source>
</evidence>
<dbReference type="InParanoid" id="B4JCS3"/>
<evidence type="ECO:0000256" key="1">
    <source>
        <dbReference type="ARBA" id="ARBA00001946"/>
    </source>
</evidence>
<dbReference type="EMBL" id="CH916368">
    <property type="protein sequence ID" value="EDW03162.1"/>
    <property type="molecule type" value="Genomic_DNA"/>
</dbReference>
<dbReference type="KEGG" id="dgr:6561485"/>
<feature type="compositionally biased region" description="Polar residues" evidence="8">
    <location>
        <begin position="200"/>
        <end position="216"/>
    </location>
</feature>
<keyword evidence="6" id="KW-0460">Magnesium</keyword>
<dbReference type="GO" id="GO:0008296">
    <property type="term" value="F:3'-5'-DNA exonuclease activity"/>
    <property type="evidence" value="ECO:0007669"/>
    <property type="project" value="TreeGrafter"/>
</dbReference>
<reference evidence="10 11" key="1">
    <citation type="journal article" date="2007" name="Nature">
        <title>Evolution of genes and genomes on the Drosophila phylogeny.</title>
        <authorList>
            <consortium name="Drosophila 12 Genomes Consortium"/>
            <person name="Clark A.G."/>
            <person name="Eisen M.B."/>
            <person name="Smith D.R."/>
            <person name="Bergman C.M."/>
            <person name="Oliver B."/>
            <person name="Markow T.A."/>
            <person name="Kaufman T.C."/>
            <person name="Kellis M."/>
            <person name="Gelbart W."/>
            <person name="Iyer V.N."/>
            <person name="Pollard D.A."/>
            <person name="Sackton T.B."/>
            <person name="Larracuente A.M."/>
            <person name="Singh N.D."/>
            <person name="Abad J.P."/>
            <person name="Abt D.N."/>
            <person name="Adryan B."/>
            <person name="Aguade M."/>
            <person name="Akashi H."/>
            <person name="Anderson W.W."/>
            <person name="Aquadro C.F."/>
            <person name="Ardell D.H."/>
            <person name="Arguello R."/>
            <person name="Artieri C.G."/>
            <person name="Barbash D.A."/>
            <person name="Barker D."/>
            <person name="Barsanti P."/>
            <person name="Batterham P."/>
            <person name="Batzoglou S."/>
            <person name="Begun D."/>
            <person name="Bhutkar A."/>
            <person name="Blanco E."/>
            <person name="Bosak S.A."/>
            <person name="Bradley R.K."/>
            <person name="Brand A.D."/>
            <person name="Brent M.R."/>
            <person name="Brooks A.N."/>
            <person name="Brown R.H."/>
            <person name="Butlin R.K."/>
            <person name="Caggese C."/>
            <person name="Calvi B.R."/>
            <person name="Bernardo de Carvalho A."/>
            <person name="Caspi A."/>
            <person name="Castrezana S."/>
            <person name="Celniker S.E."/>
            <person name="Chang J.L."/>
            <person name="Chapple C."/>
            <person name="Chatterji S."/>
            <person name="Chinwalla A."/>
            <person name="Civetta A."/>
            <person name="Clifton S.W."/>
            <person name="Comeron J.M."/>
            <person name="Costello J.C."/>
            <person name="Coyne J.A."/>
            <person name="Daub J."/>
            <person name="David R.G."/>
            <person name="Delcher A.L."/>
            <person name="Delehaunty K."/>
            <person name="Do C.B."/>
            <person name="Ebling H."/>
            <person name="Edwards K."/>
            <person name="Eickbush T."/>
            <person name="Evans J.D."/>
            <person name="Filipski A."/>
            <person name="Findeiss S."/>
            <person name="Freyhult E."/>
            <person name="Fulton L."/>
            <person name="Fulton R."/>
            <person name="Garcia A.C."/>
            <person name="Gardiner A."/>
            <person name="Garfield D.A."/>
            <person name="Garvin B.E."/>
            <person name="Gibson G."/>
            <person name="Gilbert D."/>
            <person name="Gnerre S."/>
            <person name="Godfrey J."/>
            <person name="Good R."/>
            <person name="Gotea V."/>
            <person name="Gravely B."/>
            <person name="Greenberg A.J."/>
            <person name="Griffiths-Jones S."/>
            <person name="Gross S."/>
            <person name="Guigo R."/>
            <person name="Gustafson E.A."/>
            <person name="Haerty W."/>
            <person name="Hahn M.W."/>
            <person name="Halligan D.L."/>
            <person name="Halpern A.L."/>
            <person name="Halter G.M."/>
            <person name="Han M.V."/>
            <person name="Heger A."/>
            <person name="Hillier L."/>
            <person name="Hinrichs A.S."/>
            <person name="Holmes I."/>
            <person name="Hoskins R.A."/>
            <person name="Hubisz M.J."/>
            <person name="Hultmark D."/>
            <person name="Huntley M.A."/>
            <person name="Jaffe D.B."/>
            <person name="Jagadeeshan S."/>
            <person name="Jeck W.R."/>
            <person name="Johnson J."/>
            <person name="Jones C.D."/>
            <person name="Jordan W.C."/>
            <person name="Karpen G.H."/>
            <person name="Kataoka E."/>
            <person name="Keightley P.D."/>
            <person name="Kheradpour P."/>
            <person name="Kirkness E.F."/>
            <person name="Koerich L.B."/>
            <person name="Kristiansen K."/>
            <person name="Kudrna D."/>
            <person name="Kulathinal R.J."/>
            <person name="Kumar S."/>
            <person name="Kwok R."/>
            <person name="Lander E."/>
            <person name="Langley C.H."/>
            <person name="Lapoint R."/>
            <person name="Lazzaro B.P."/>
            <person name="Lee S.J."/>
            <person name="Levesque L."/>
            <person name="Li R."/>
            <person name="Lin C.F."/>
            <person name="Lin M.F."/>
            <person name="Lindblad-Toh K."/>
            <person name="Llopart A."/>
            <person name="Long M."/>
            <person name="Low L."/>
            <person name="Lozovsky E."/>
            <person name="Lu J."/>
            <person name="Luo M."/>
            <person name="Machado C.A."/>
            <person name="Makalowski W."/>
            <person name="Marzo M."/>
            <person name="Matsuda M."/>
            <person name="Matzkin L."/>
            <person name="McAllister B."/>
            <person name="McBride C.S."/>
            <person name="McKernan B."/>
            <person name="McKernan K."/>
            <person name="Mendez-Lago M."/>
            <person name="Minx P."/>
            <person name="Mollenhauer M.U."/>
            <person name="Montooth K."/>
            <person name="Mount S.M."/>
            <person name="Mu X."/>
            <person name="Myers E."/>
            <person name="Negre B."/>
            <person name="Newfeld S."/>
            <person name="Nielsen R."/>
            <person name="Noor M.A."/>
            <person name="O'Grady P."/>
            <person name="Pachter L."/>
            <person name="Papaceit M."/>
            <person name="Parisi M.J."/>
            <person name="Parisi M."/>
            <person name="Parts L."/>
            <person name="Pedersen J.S."/>
            <person name="Pesole G."/>
            <person name="Phillippy A.M."/>
            <person name="Ponting C.P."/>
            <person name="Pop M."/>
            <person name="Porcelli D."/>
            <person name="Powell J.R."/>
            <person name="Prohaska S."/>
            <person name="Pruitt K."/>
            <person name="Puig M."/>
            <person name="Quesneville H."/>
            <person name="Ram K.R."/>
            <person name="Rand D."/>
            <person name="Rasmussen M.D."/>
            <person name="Reed L.K."/>
            <person name="Reenan R."/>
            <person name="Reily A."/>
            <person name="Remington K.A."/>
            <person name="Rieger T.T."/>
            <person name="Ritchie M.G."/>
            <person name="Robin C."/>
            <person name="Rogers Y.H."/>
            <person name="Rohde C."/>
            <person name="Rozas J."/>
            <person name="Rubenfield M.J."/>
            <person name="Ruiz A."/>
            <person name="Russo S."/>
            <person name="Salzberg S.L."/>
            <person name="Sanchez-Gracia A."/>
            <person name="Saranga D.J."/>
            <person name="Sato H."/>
            <person name="Schaeffer S.W."/>
            <person name="Schatz M.C."/>
            <person name="Schlenke T."/>
            <person name="Schwartz R."/>
            <person name="Segarra C."/>
            <person name="Singh R.S."/>
            <person name="Sirot L."/>
            <person name="Sirota M."/>
            <person name="Sisneros N.B."/>
            <person name="Smith C.D."/>
            <person name="Smith T.F."/>
            <person name="Spieth J."/>
            <person name="Stage D.E."/>
            <person name="Stark A."/>
            <person name="Stephan W."/>
            <person name="Strausberg R.L."/>
            <person name="Strempel S."/>
            <person name="Sturgill D."/>
            <person name="Sutton G."/>
            <person name="Sutton G.G."/>
            <person name="Tao W."/>
            <person name="Teichmann S."/>
            <person name="Tobari Y.N."/>
            <person name="Tomimura Y."/>
            <person name="Tsolas J.M."/>
            <person name="Valente V.L."/>
            <person name="Venter E."/>
            <person name="Venter J.C."/>
            <person name="Vicario S."/>
            <person name="Vieira F.G."/>
            <person name="Vilella A.J."/>
            <person name="Villasante A."/>
            <person name="Walenz B."/>
            <person name="Wang J."/>
            <person name="Wasserman M."/>
            <person name="Watts T."/>
            <person name="Wilson D."/>
            <person name="Wilson R.K."/>
            <person name="Wing R.A."/>
            <person name="Wolfner M.F."/>
            <person name="Wong A."/>
            <person name="Wong G.K."/>
            <person name="Wu C.I."/>
            <person name="Wu G."/>
            <person name="Yamamoto D."/>
            <person name="Yang H.P."/>
            <person name="Yang S.P."/>
            <person name="Yorke J.A."/>
            <person name="Yoshida K."/>
            <person name="Zdobnov E."/>
            <person name="Zhang P."/>
            <person name="Zhang Y."/>
            <person name="Zimin A.V."/>
            <person name="Baldwin J."/>
            <person name="Abdouelleil A."/>
            <person name="Abdulkadir J."/>
            <person name="Abebe A."/>
            <person name="Abera B."/>
            <person name="Abreu J."/>
            <person name="Acer S.C."/>
            <person name="Aftuck L."/>
            <person name="Alexander A."/>
            <person name="An P."/>
            <person name="Anderson E."/>
            <person name="Anderson S."/>
            <person name="Arachi H."/>
            <person name="Azer M."/>
            <person name="Bachantsang P."/>
            <person name="Barry A."/>
            <person name="Bayul T."/>
            <person name="Berlin A."/>
            <person name="Bessette D."/>
            <person name="Bloom T."/>
            <person name="Blye J."/>
            <person name="Boguslavskiy L."/>
            <person name="Bonnet C."/>
            <person name="Boukhgalter B."/>
            <person name="Bourzgui I."/>
            <person name="Brown A."/>
            <person name="Cahill P."/>
            <person name="Channer S."/>
            <person name="Cheshatsang Y."/>
            <person name="Chuda L."/>
            <person name="Citroen M."/>
            <person name="Collymore A."/>
            <person name="Cooke P."/>
            <person name="Costello M."/>
            <person name="D'Aco K."/>
            <person name="Daza R."/>
            <person name="De Haan G."/>
            <person name="DeGray S."/>
            <person name="DeMaso C."/>
            <person name="Dhargay N."/>
            <person name="Dooley K."/>
            <person name="Dooley E."/>
            <person name="Doricent M."/>
            <person name="Dorje P."/>
            <person name="Dorjee K."/>
            <person name="Dupes A."/>
            <person name="Elong R."/>
            <person name="Falk J."/>
            <person name="Farina A."/>
            <person name="Faro S."/>
            <person name="Ferguson D."/>
            <person name="Fisher S."/>
            <person name="Foley C.D."/>
            <person name="Franke A."/>
            <person name="Friedrich D."/>
            <person name="Gadbois L."/>
            <person name="Gearin G."/>
            <person name="Gearin C.R."/>
            <person name="Giannoukos G."/>
            <person name="Goode T."/>
            <person name="Graham J."/>
            <person name="Grandbois E."/>
            <person name="Grewal S."/>
            <person name="Gyaltsen K."/>
            <person name="Hafez N."/>
            <person name="Hagos B."/>
            <person name="Hall J."/>
            <person name="Henson C."/>
            <person name="Hollinger A."/>
            <person name="Honan T."/>
            <person name="Huard M.D."/>
            <person name="Hughes L."/>
            <person name="Hurhula B."/>
            <person name="Husby M.E."/>
            <person name="Kamat A."/>
            <person name="Kanga B."/>
            <person name="Kashin S."/>
            <person name="Khazanovich D."/>
            <person name="Kisner P."/>
            <person name="Lance K."/>
            <person name="Lara M."/>
            <person name="Lee W."/>
            <person name="Lennon N."/>
            <person name="Letendre F."/>
            <person name="LeVine R."/>
            <person name="Lipovsky A."/>
            <person name="Liu X."/>
            <person name="Liu J."/>
            <person name="Liu S."/>
            <person name="Lokyitsang T."/>
            <person name="Lokyitsang Y."/>
            <person name="Lubonja R."/>
            <person name="Lui A."/>
            <person name="MacDonald P."/>
            <person name="Magnisalis V."/>
            <person name="Maru K."/>
            <person name="Matthews C."/>
            <person name="McCusker W."/>
            <person name="McDonough S."/>
            <person name="Mehta T."/>
            <person name="Meldrim J."/>
            <person name="Meneus L."/>
            <person name="Mihai O."/>
            <person name="Mihalev A."/>
            <person name="Mihova T."/>
            <person name="Mittelman R."/>
            <person name="Mlenga V."/>
            <person name="Montmayeur A."/>
            <person name="Mulrain L."/>
            <person name="Navidi A."/>
            <person name="Naylor J."/>
            <person name="Negash T."/>
            <person name="Nguyen T."/>
            <person name="Nguyen N."/>
            <person name="Nicol R."/>
            <person name="Norbu C."/>
            <person name="Norbu N."/>
            <person name="Novod N."/>
            <person name="O'Neill B."/>
            <person name="Osman S."/>
            <person name="Markiewicz E."/>
            <person name="Oyono O.L."/>
            <person name="Patti C."/>
            <person name="Phunkhang P."/>
            <person name="Pierre F."/>
            <person name="Priest M."/>
            <person name="Raghuraman S."/>
            <person name="Rege F."/>
            <person name="Reyes R."/>
            <person name="Rise C."/>
            <person name="Rogov P."/>
            <person name="Ross K."/>
            <person name="Ryan E."/>
            <person name="Settipalli S."/>
            <person name="Shea T."/>
            <person name="Sherpa N."/>
            <person name="Shi L."/>
            <person name="Shih D."/>
            <person name="Sparrow T."/>
            <person name="Spaulding J."/>
            <person name="Stalker J."/>
            <person name="Stange-Thomann N."/>
            <person name="Stavropoulos S."/>
            <person name="Stone C."/>
            <person name="Strader C."/>
            <person name="Tesfaye S."/>
            <person name="Thomson T."/>
            <person name="Thoulutsang Y."/>
            <person name="Thoulutsang D."/>
            <person name="Topham K."/>
            <person name="Topping I."/>
            <person name="Tsamla T."/>
            <person name="Vassiliev H."/>
            <person name="Vo A."/>
            <person name="Wangchuk T."/>
            <person name="Wangdi T."/>
            <person name="Weiand M."/>
            <person name="Wilkinson J."/>
            <person name="Wilson A."/>
            <person name="Yadav S."/>
            <person name="Young G."/>
            <person name="Yu Q."/>
            <person name="Zembek L."/>
            <person name="Zhong D."/>
            <person name="Zimmer A."/>
            <person name="Zwirko Z."/>
            <person name="Jaffe D.B."/>
            <person name="Alvarez P."/>
            <person name="Brockman W."/>
            <person name="Butler J."/>
            <person name="Chin C."/>
            <person name="Gnerre S."/>
            <person name="Grabherr M."/>
            <person name="Kleber M."/>
            <person name="Mauceli E."/>
            <person name="MacCallum I."/>
        </authorList>
    </citation>
    <scope>NUCLEOTIDE SEQUENCE [LARGE SCALE GENOMIC DNA]</scope>
    <source>
        <strain evidence="11">Tucson 15287-2541.00</strain>
    </source>
</reference>
<dbReference type="OrthoDB" id="10250935at2759"/>
<dbReference type="STRING" id="7222.B4JCS3"/>
<dbReference type="InterPro" id="IPR013520">
    <property type="entry name" value="Ribonucl_H"/>
</dbReference>
<evidence type="ECO:0000256" key="3">
    <source>
        <dbReference type="ARBA" id="ARBA00022723"/>
    </source>
</evidence>
<dbReference type="SMART" id="SM00479">
    <property type="entry name" value="EXOIII"/>
    <property type="match status" value="1"/>
</dbReference>
<feature type="region of interest" description="Disordered" evidence="8">
    <location>
        <begin position="192"/>
        <end position="217"/>
    </location>
</feature>
<dbReference type="PANTHER" id="PTHR13058:SF19">
    <property type="entry name" value="LD40940P"/>
    <property type="match status" value="1"/>
</dbReference>
<dbReference type="GO" id="GO:0046872">
    <property type="term" value="F:metal ion binding"/>
    <property type="evidence" value="ECO:0007669"/>
    <property type="project" value="UniProtKB-KW"/>
</dbReference>
<dbReference type="GO" id="GO:0005737">
    <property type="term" value="C:cytoplasm"/>
    <property type="evidence" value="ECO:0007669"/>
    <property type="project" value="TreeGrafter"/>
</dbReference>
<dbReference type="GO" id="GO:0006308">
    <property type="term" value="P:DNA catabolic process"/>
    <property type="evidence" value="ECO:0007669"/>
    <property type="project" value="TreeGrafter"/>
</dbReference>
<dbReference type="GO" id="GO:0003676">
    <property type="term" value="F:nucleic acid binding"/>
    <property type="evidence" value="ECO:0007669"/>
    <property type="project" value="InterPro"/>
</dbReference>
<name>B4JCS3_DROGR</name>
<evidence type="ECO:0000256" key="4">
    <source>
        <dbReference type="ARBA" id="ARBA00022801"/>
    </source>
</evidence>
<dbReference type="SUPFAM" id="SSF53098">
    <property type="entry name" value="Ribonuclease H-like"/>
    <property type="match status" value="1"/>
</dbReference>
<dbReference type="InterPro" id="IPR012337">
    <property type="entry name" value="RNaseH-like_sf"/>
</dbReference>
<dbReference type="PANTHER" id="PTHR13058">
    <property type="entry name" value="THREE PRIME REPAIR EXONUCLEASE 1, 2"/>
    <property type="match status" value="1"/>
</dbReference>
<gene>
    <name evidence="10" type="primary">Dgri\GH11086</name>
    <name evidence="10" type="ORF">Dgri_GH11086</name>
</gene>
<dbReference type="OMA" id="FDFPIVR"/>
<keyword evidence="3" id="KW-0479">Metal-binding</keyword>
<dbReference type="eggNOG" id="KOG4793">
    <property type="taxonomic scope" value="Eukaryota"/>
</dbReference>
<dbReference type="InterPro" id="IPR040393">
    <property type="entry name" value="TREX1/2"/>
</dbReference>
<comment type="cofactor">
    <cofactor evidence="1">
        <name>Mg(2+)</name>
        <dbReference type="ChEBI" id="CHEBI:18420"/>
    </cofactor>
</comment>
<dbReference type="InterPro" id="IPR036397">
    <property type="entry name" value="RNaseH_sf"/>
</dbReference>
<sequence length="343" mass="38805">MNPNAPVEIASPGLPAQISTFAVLDLETSNLPVHNRNRVSITELCIYAFDPAVLKGSAETQEELQTLGRISSPILTNRVPEPPRVMHKLNLLFQPSMMVHPDAERVTGLNNYILERESKLDENAAHIVLKFLEHLPPPVCLVAHNGWEFDFPIVRNVFEKLKLNSPPSILCVDSLRAFMEIDDKLSVKNEDLPPNFNIEPKQTSESNTNWQAVNETTPKRPILSQENASLKRKILNDEDDDKDADTICSDAKRSSGDLRVRRQLFTGLKCAQTKRYPPRGRYRLSHLYERTFEQPAENCHQAEADVIMLTRLIQRYGVDFLAFAEEQAIPFKDVVPLGSKSSK</sequence>
<organism evidence="11">
    <name type="scientific">Drosophila grimshawi</name>
    <name type="common">Hawaiian fruit fly</name>
    <name type="synonym">Idiomyia grimshawi</name>
    <dbReference type="NCBI Taxonomy" id="7222"/>
    <lineage>
        <taxon>Eukaryota</taxon>
        <taxon>Metazoa</taxon>
        <taxon>Ecdysozoa</taxon>
        <taxon>Arthropoda</taxon>
        <taxon>Hexapoda</taxon>
        <taxon>Insecta</taxon>
        <taxon>Pterygota</taxon>
        <taxon>Neoptera</taxon>
        <taxon>Endopterygota</taxon>
        <taxon>Diptera</taxon>
        <taxon>Brachycera</taxon>
        <taxon>Muscomorpha</taxon>
        <taxon>Ephydroidea</taxon>
        <taxon>Drosophilidae</taxon>
        <taxon>Drosophila</taxon>
        <taxon>Hawaiian Drosophila</taxon>
    </lineage>
</organism>
<dbReference type="HOGENOM" id="CLU_067419_0_0_1"/>